<feature type="region of interest" description="Disordered" evidence="4">
    <location>
        <begin position="268"/>
        <end position="340"/>
    </location>
</feature>
<proteinExistence type="predicted"/>
<dbReference type="PANTHER" id="PTHR24198:SF165">
    <property type="entry name" value="ANKYRIN REPEAT-CONTAINING PROTEIN-RELATED"/>
    <property type="match status" value="1"/>
</dbReference>
<dbReference type="InterPro" id="IPR036770">
    <property type="entry name" value="Ankyrin_rpt-contain_sf"/>
</dbReference>
<dbReference type="Proteomes" id="UP001301769">
    <property type="component" value="Unassembled WGS sequence"/>
</dbReference>
<keyword evidence="1" id="KW-0677">Repeat</keyword>
<feature type="region of interest" description="Disordered" evidence="4">
    <location>
        <begin position="936"/>
        <end position="956"/>
    </location>
</feature>
<evidence type="ECO:0000256" key="1">
    <source>
        <dbReference type="ARBA" id="ARBA00022737"/>
    </source>
</evidence>
<keyword evidence="2" id="KW-0040">ANK repeat</keyword>
<dbReference type="PANTHER" id="PTHR24198">
    <property type="entry name" value="ANKYRIN REPEAT AND PROTEIN KINASE DOMAIN-CONTAINING PROTEIN"/>
    <property type="match status" value="1"/>
</dbReference>
<name>A0AAN6Y1B9_9PEZI</name>
<evidence type="ECO:0000313" key="5">
    <source>
        <dbReference type="EMBL" id="KAK4209435.1"/>
    </source>
</evidence>
<keyword evidence="3" id="KW-0175">Coiled coil</keyword>
<feature type="compositionally biased region" description="Polar residues" evidence="4">
    <location>
        <begin position="309"/>
        <end position="328"/>
    </location>
</feature>
<evidence type="ECO:0000256" key="3">
    <source>
        <dbReference type="SAM" id="Coils"/>
    </source>
</evidence>
<evidence type="ECO:0000256" key="4">
    <source>
        <dbReference type="SAM" id="MobiDB-lite"/>
    </source>
</evidence>
<dbReference type="InterPro" id="IPR002110">
    <property type="entry name" value="Ankyrin_rpt"/>
</dbReference>
<sequence length="1907" mass="212751">MDPLSIAAAAAGFLATLESITKKLRDVSRKLRDSTTVKATLELGQQLIQLEFVTRSLLDREIPTLGGSSNASAINVVQQIELNIQSCRADLDEVSELLDQLDNSLKEKARWVFKNHGKVMDLCESLNRHYNSLDLSLSTILILTTHQTRLVTDRTLQETDCIKDQVHITREVTQDIKGDTTRLKRSVDYVGQSVEQMGFDVSEMLTLLRKFDQHKSWPFRGHGGFITNDLCFTLERYFCDQSGIDTEELRSQFSGFQTEDDLASLHSGWTWGGSKQGVPDNLSTSRSRYGRSQPHDSGPGSNPPPRQSAGESSSRVHSSQAHIPSQNLRGVETGMAESSNDESAFENIYGATADGSFQLDRHRLSMRIDQADDDLPPGMGDPDVPEREPSDSDADLNEGSVSTRSVLDSQSQITTPSIPELPMKLIPYHPGPTVQAQGKVTRNDTPAFVKLRESLQALWDELATDETFNLIQPLRSELSIQQAENARKKLPSRLAQRRLYQELHQASGTSQPSLEQIKGLLEDGASPNLPPGQVARFRQFHNTRTAYAPPLFLAIKNRNIPALRCLLQHGAEPDCHLVEETPLEKLMAEAHSDPSGFETIATMALILASNGAKINPFILSRAISLDGVVENSTFLVIKLLLESGPNALRQLDLQADLLAKPEASRVDELLVEAVLQPGLQPSCANICSAVKLGSPKILSLLLDNLSHPVSLPPMCMEMAVACQDEMAIGLLITRGFQPNCSNICLAISLSNPKIVRILMDSIPPPNSLPVCMEKALSCWNEMAIELLMERGTPPPLEAIYRAIELRKPELFAKFVDLYCNEGSRPLNLQRCLSKAISYWNDHDRTIVQRIISRGAKPTEEQMTTIIEHNDFETIDILLALGTDISDFRFSCASADLACKILRSAAKSKIRVETKHEKLLVALSAILCPSEITKQDASQPESLTSEDSDAVHSISRPESHWSRQSTLVLIRLLMREKVCPDGEILVNVFTSQSLDTELALVVLSEIGKISHDACLDIVQHGETDCVEFLLLNTGVAVVDVSFLLEAALETSSYWQGKHPSFQYKHIPSLDGASMSLPYEEANIEIREKMKERSEAMSLLIFNYWLRASPTPLRQRGLEFLVERMPGETQRQVISRCKHHPTLSTIQLLLQYSAVADSPLLLCQALTACMGVLDNEALREGGLASWSKLLVICLGLKFSAASSEAIELKYQCLELILCHMEEKEFDINDFFAVDLRSPFNIIFTHCPPEELPRAIELFCKSGADANRPPVDERSDLPLIVAAEKSHGKAIPIMVEFGGDLLKALHFAMADKNIRAMRGGLIEESINMGILSKNAESFRTTSSRLEADVNVMDLFGMAIDANNVEILDTLFDSGLQYSIDRDLDFLGSVAKFYSRNNSTIPEWAQPSYDLDNFCTWWAGPAPAGHLSPNRQLPPSVYLNRSLILKMINQNLIRESGAILLCLLKRGSHGMAKPHPSTEYLLFRAHEHRNIFLRLIELKIPLRTRSWNTLKPAYKRAMWEDDRWALMDSALADERLHDYISTSGDREPESSDILALFLENTTRAEHGLIYLSFLDKVFDDYPAAEDRIKILASLFDAIWKLHPKALYGYVFCALAYSNEYAFPHLALHPGPQVVEATSYLNARTETYYPTLLYAAESQDWNLVRHTLTKTKDELLFHTSFRDVSPPARKGFCGDFRRRNYFCQCTQMVKCNGDMEAIESGYRGQPVLFHAIQDGVVDIVQMAIREGVDFSLNSYYYGDNSLTPAHIDLIQDLPSSASGPGHAYLVEDDQLPRGSTVTLLHLAVFCCVDGPVREDRLEILRLLMHNGADSQLNVKALVPSRFLRRSSRSVVPFVIAESAERKDSDTACLNVEEFAKAMYIPGERQDKGLVAWRRKSKGLRETILEILKGGQT</sequence>
<evidence type="ECO:0008006" key="7">
    <source>
        <dbReference type="Google" id="ProtNLM"/>
    </source>
</evidence>
<feature type="compositionally biased region" description="Polar residues" evidence="4">
    <location>
        <begin position="399"/>
        <end position="415"/>
    </location>
</feature>
<comment type="caution">
    <text evidence="5">The sequence shown here is derived from an EMBL/GenBank/DDBJ whole genome shotgun (WGS) entry which is preliminary data.</text>
</comment>
<dbReference type="Gene3D" id="1.25.40.20">
    <property type="entry name" value="Ankyrin repeat-containing domain"/>
    <property type="match status" value="3"/>
</dbReference>
<protein>
    <recommendedName>
        <fullName evidence="7">Fungal N-terminal domain-containing protein</fullName>
    </recommendedName>
</protein>
<evidence type="ECO:0000256" key="2">
    <source>
        <dbReference type="ARBA" id="ARBA00023043"/>
    </source>
</evidence>
<reference evidence="5" key="2">
    <citation type="submission" date="2023-05" db="EMBL/GenBank/DDBJ databases">
        <authorList>
            <consortium name="Lawrence Berkeley National Laboratory"/>
            <person name="Steindorff A."/>
            <person name="Hensen N."/>
            <person name="Bonometti L."/>
            <person name="Westerberg I."/>
            <person name="Brannstrom I.O."/>
            <person name="Guillou S."/>
            <person name="Cros-Aarteil S."/>
            <person name="Calhoun S."/>
            <person name="Haridas S."/>
            <person name="Kuo A."/>
            <person name="Mondo S."/>
            <person name="Pangilinan J."/>
            <person name="Riley R."/>
            <person name="Labutti K."/>
            <person name="Andreopoulos B."/>
            <person name="Lipzen A."/>
            <person name="Chen C."/>
            <person name="Yanf M."/>
            <person name="Daum C."/>
            <person name="Ng V."/>
            <person name="Clum A."/>
            <person name="Ohm R."/>
            <person name="Martin F."/>
            <person name="Silar P."/>
            <person name="Natvig D."/>
            <person name="Lalanne C."/>
            <person name="Gautier V."/>
            <person name="Ament-Velasquez S.L."/>
            <person name="Kruys A."/>
            <person name="Hutchinson M.I."/>
            <person name="Powell A.J."/>
            <person name="Barry K."/>
            <person name="Miller A.N."/>
            <person name="Grigoriev I.V."/>
            <person name="Debuchy R."/>
            <person name="Gladieux P."/>
            <person name="Thoren M.H."/>
            <person name="Johannesson H."/>
        </authorList>
    </citation>
    <scope>NUCLEOTIDE SEQUENCE</scope>
    <source>
        <strain evidence="5">PSN293</strain>
    </source>
</reference>
<accession>A0AAN6Y1B9</accession>
<dbReference type="EMBL" id="MU858205">
    <property type="protein sequence ID" value="KAK4209435.1"/>
    <property type="molecule type" value="Genomic_DNA"/>
</dbReference>
<feature type="region of interest" description="Disordered" evidence="4">
    <location>
        <begin position="369"/>
        <end position="415"/>
    </location>
</feature>
<dbReference type="SMART" id="SM00248">
    <property type="entry name" value="ANK"/>
    <property type="match status" value="7"/>
</dbReference>
<reference evidence="5" key="1">
    <citation type="journal article" date="2023" name="Mol. Phylogenet. Evol.">
        <title>Genome-scale phylogeny and comparative genomics of the fungal order Sordariales.</title>
        <authorList>
            <person name="Hensen N."/>
            <person name="Bonometti L."/>
            <person name="Westerberg I."/>
            <person name="Brannstrom I.O."/>
            <person name="Guillou S."/>
            <person name="Cros-Aarteil S."/>
            <person name="Calhoun S."/>
            <person name="Haridas S."/>
            <person name="Kuo A."/>
            <person name="Mondo S."/>
            <person name="Pangilinan J."/>
            <person name="Riley R."/>
            <person name="LaButti K."/>
            <person name="Andreopoulos B."/>
            <person name="Lipzen A."/>
            <person name="Chen C."/>
            <person name="Yan M."/>
            <person name="Daum C."/>
            <person name="Ng V."/>
            <person name="Clum A."/>
            <person name="Steindorff A."/>
            <person name="Ohm R.A."/>
            <person name="Martin F."/>
            <person name="Silar P."/>
            <person name="Natvig D.O."/>
            <person name="Lalanne C."/>
            <person name="Gautier V."/>
            <person name="Ament-Velasquez S.L."/>
            <person name="Kruys A."/>
            <person name="Hutchinson M.I."/>
            <person name="Powell A.J."/>
            <person name="Barry K."/>
            <person name="Miller A.N."/>
            <person name="Grigoriev I.V."/>
            <person name="Debuchy R."/>
            <person name="Gladieux P."/>
            <person name="Hiltunen Thoren M."/>
            <person name="Johannesson H."/>
        </authorList>
    </citation>
    <scope>NUCLEOTIDE SEQUENCE</scope>
    <source>
        <strain evidence="5">PSN293</strain>
    </source>
</reference>
<evidence type="ECO:0000313" key="6">
    <source>
        <dbReference type="Proteomes" id="UP001301769"/>
    </source>
</evidence>
<organism evidence="5 6">
    <name type="scientific">Rhypophila decipiens</name>
    <dbReference type="NCBI Taxonomy" id="261697"/>
    <lineage>
        <taxon>Eukaryota</taxon>
        <taxon>Fungi</taxon>
        <taxon>Dikarya</taxon>
        <taxon>Ascomycota</taxon>
        <taxon>Pezizomycotina</taxon>
        <taxon>Sordariomycetes</taxon>
        <taxon>Sordariomycetidae</taxon>
        <taxon>Sordariales</taxon>
        <taxon>Naviculisporaceae</taxon>
        <taxon>Rhypophila</taxon>
    </lineage>
</organism>
<feature type="coiled-coil region" evidence="3">
    <location>
        <begin position="77"/>
        <end position="104"/>
    </location>
</feature>
<keyword evidence="6" id="KW-1185">Reference proteome</keyword>
<dbReference type="SUPFAM" id="SSF48403">
    <property type="entry name" value="Ankyrin repeat"/>
    <property type="match status" value="3"/>
</dbReference>
<gene>
    <name evidence="5" type="ORF">QBC37DRAFT_54235</name>
</gene>